<dbReference type="EMBL" id="CAJOBF010027757">
    <property type="protein sequence ID" value="CAF4410400.1"/>
    <property type="molecule type" value="Genomic_DNA"/>
</dbReference>
<dbReference type="InterPro" id="IPR052201">
    <property type="entry name" value="LRR-containing_regulator"/>
</dbReference>
<dbReference type="InterPro" id="IPR001611">
    <property type="entry name" value="Leu-rich_rpt"/>
</dbReference>
<reference evidence="2" key="1">
    <citation type="submission" date="2021-02" db="EMBL/GenBank/DDBJ databases">
        <authorList>
            <person name="Nowell W R."/>
        </authorList>
    </citation>
    <scope>NUCLEOTIDE SEQUENCE</scope>
</reference>
<evidence type="ECO:0000313" key="2">
    <source>
        <dbReference type="EMBL" id="CAF4410400.1"/>
    </source>
</evidence>
<gene>
    <name evidence="2" type="ORF">UXM345_LOCUS38485</name>
</gene>
<proteinExistence type="predicted"/>
<dbReference type="PANTHER" id="PTHR24111">
    <property type="entry name" value="LEUCINE-RICH REPEAT-CONTAINING PROTEIN 34"/>
    <property type="match status" value="1"/>
</dbReference>
<evidence type="ECO:0000313" key="3">
    <source>
        <dbReference type="Proteomes" id="UP000663842"/>
    </source>
</evidence>
<protein>
    <submittedName>
        <fullName evidence="2">Uncharacterized protein</fullName>
    </submittedName>
</protein>
<dbReference type="PANTHER" id="PTHR24111:SF0">
    <property type="entry name" value="LEUCINE-RICH REPEAT-CONTAINING PROTEIN"/>
    <property type="match status" value="1"/>
</dbReference>
<dbReference type="InterPro" id="IPR032675">
    <property type="entry name" value="LRR_dom_sf"/>
</dbReference>
<evidence type="ECO:0000256" key="1">
    <source>
        <dbReference type="ARBA" id="ARBA00022737"/>
    </source>
</evidence>
<sequence>IGDKGAEHIADALRENKTLTTLDLQQNCIGCLGASHIANALRINTVI</sequence>
<accession>A0A820PU64</accession>
<name>A0A820PU64_9BILA</name>
<feature type="non-terminal residue" evidence="2">
    <location>
        <position position="1"/>
    </location>
</feature>
<dbReference type="Pfam" id="PF13516">
    <property type="entry name" value="LRR_6"/>
    <property type="match status" value="1"/>
</dbReference>
<dbReference type="SUPFAM" id="SSF52047">
    <property type="entry name" value="RNI-like"/>
    <property type="match status" value="1"/>
</dbReference>
<dbReference type="Gene3D" id="3.80.10.10">
    <property type="entry name" value="Ribonuclease Inhibitor"/>
    <property type="match status" value="1"/>
</dbReference>
<keyword evidence="1" id="KW-0677">Repeat</keyword>
<comment type="caution">
    <text evidence="2">The sequence shown here is derived from an EMBL/GenBank/DDBJ whole genome shotgun (WGS) entry which is preliminary data.</text>
</comment>
<dbReference type="SMART" id="SM00368">
    <property type="entry name" value="LRR_RI"/>
    <property type="match status" value="1"/>
</dbReference>
<dbReference type="AlphaFoldDB" id="A0A820PU64"/>
<dbReference type="Proteomes" id="UP000663842">
    <property type="component" value="Unassembled WGS sequence"/>
</dbReference>
<organism evidence="2 3">
    <name type="scientific">Rotaria magnacalcarata</name>
    <dbReference type="NCBI Taxonomy" id="392030"/>
    <lineage>
        <taxon>Eukaryota</taxon>
        <taxon>Metazoa</taxon>
        <taxon>Spiralia</taxon>
        <taxon>Gnathifera</taxon>
        <taxon>Rotifera</taxon>
        <taxon>Eurotatoria</taxon>
        <taxon>Bdelloidea</taxon>
        <taxon>Philodinida</taxon>
        <taxon>Philodinidae</taxon>
        <taxon>Rotaria</taxon>
    </lineage>
</organism>